<dbReference type="SMART" id="SM00382">
    <property type="entry name" value="AAA"/>
    <property type="match status" value="1"/>
</dbReference>
<feature type="transmembrane region" description="Helical" evidence="15">
    <location>
        <begin position="279"/>
        <end position="302"/>
    </location>
</feature>
<dbReference type="CDD" id="cd02418">
    <property type="entry name" value="Peptidase_C39B"/>
    <property type="match status" value="1"/>
</dbReference>
<evidence type="ECO:0000256" key="10">
    <source>
        <dbReference type="ARBA" id="ARBA00022927"/>
    </source>
</evidence>
<evidence type="ECO:0000313" key="19">
    <source>
        <dbReference type="EMBL" id="AWZ37449.1"/>
    </source>
</evidence>
<evidence type="ECO:0000256" key="8">
    <source>
        <dbReference type="ARBA" id="ARBA00022807"/>
    </source>
</evidence>
<dbReference type="FunFam" id="3.40.50.300:FF:000221">
    <property type="entry name" value="Multidrug ABC transporter ATP-binding protein"/>
    <property type="match status" value="1"/>
</dbReference>
<dbReference type="Gene3D" id="1.20.1560.10">
    <property type="entry name" value="ABC transporter type 1, transmembrane domain"/>
    <property type="match status" value="1"/>
</dbReference>
<evidence type="ECO:0000256" key="13">
    <source>
        <dbReference type="ARBA" id="ARBA00023136"/>
    </source>
</evidence>
<dbReference type="PROSITE" id="PS50893">
    <property type="entry name" value="ABC_TRANSPORTER_2"/>
    <property type="match status" value="1"/>
</dbReference>
<keyword evidence="12 15" id="KW-1133">Transmembrane helix</keyword>
<keyword evidence="11" id="KW-1278">Translocase</keyword>
<dbReference type="GO" id="GO:0008234">
    <property type="term" value="F:cysteine-type peptidase activity"/>
    <property type="evidence" value="ECO:0007669"/>
    <property type="project" value="UniProtKB-KW"/>
</dbReference>
<keyword evidence="2" id="KW-0813">Transport</keyword>
<keyword evidence="8" id="KW-0788">Thiol protease</keyword>
<evidence type="ECO:0000313" key="20">
    <source>
        <dbReference type="EMBL" id="AWZ39553.1"/>
    </source>
</evidence>
<name>A0AAD0L200_9LACO</name>
<evidence type="ECO:0000256" key="5">
    <source>
        <dbReference type="ARBA" id="ARBA00022692"/>
    </source>
</evidence>
<feature type="transmembrane region" description="Helical" evidence="15">
    <location>
        <begin position="168"/>
        <end position="194"/>
    </location>
</feature>
<keyword evidence="6" id="KW-0547">Nucleotide-binding</keyword>
<evidence type="ECO:0000313" key="22">
    <source>
        <dbReference type="Proteomes" id="UP000250153"/>
    </source>
</evidence>
<keyword evidence="4" id="KW-0645">Protease</keyword>
<evidence type="ECO:0000313" key="21">
    <source>
        <dbReference type="Proteomes" id="UP000250143"/>
    </source>
</evidence>
<dbReference type="PANTHER" id="PTHR24221">
    <property type="entry name" value="ATP-BINDING CASSETTE SUB-FAMILY B"/>
    <property type="match status" value="1"/>
</dbReference>
<organism evidence="19 22">
    <name type="scientific">Ligilactobacillus murinus</name>
    <dbReference type="NCBI Taxonomy" id="1622"/>
    <lineage>
        <taxon>Bacteria</taxon>
        <taxon>Bacillati</taxon>
        <taxon>Bacillota</taxon>
        <taxon>Bacilli</taxon>
        <taxon>Lactobacillales</taxon>
        <taxon>Lactobacillaceae</taxon>
        <taxon>Ligilactobacillus</taxon>
    </lineage>
</organism>
<dbReference type="PANTHER" id="PTHR24221:SF654">
    <property type="entry name" value="ATP-BINDING CASSETTE SUB-FAMILY B MEMBER 6"/>
    <property type="match status" value="1"/>
</dbReference>
<evidence type="ECO:0000256" key="15">
    <source>
        <dbReference type="SAM" id="Phobius"/>
    </source>
</evidence>
<dbReference type="Pfam" id="PF03412">
    <property type="entry name" value="Peptidase_C39"/>
    <property type="match status" value="1"/>
</dbReference>
<keyword evidence="7" id="KW-0378">Hydrolase</keyword>
<dbReference type="EMBL" id="CP023565">
    <property type="protein sequence ID" value="AWZ37449.1"/>
    <property type="molecule type" value="Genomic_DNA"/>
</dbReference>
<dbReference type="PROSITE" id="PS50990">
    <property type="entry name" value="PEPTIDASE_C39"/>
    <property type="match status" value="1"/>
</dbReference>
<dbReference type="GO" id="GO:0016887">
    <property type="term" value="F:ATP hydrolysis activity"/>
    <property type="evidence" value="ECO:0007669"/>
    <property type="project" value="InterPro"/>
</dbReference>
<dbReference type="AlphaFoldDB" id="A0AAD0L200"/>
<feature type="transmembrane region" description="Helical" evidence="15">
    <location>
        <begin position="308"/>
        <end position="327"/>
    </location>
</feature>
<dbReference type="InterPro" id="IPR036640">
    <property type="entry name" value="ABC1_TM_sf"/>
</dbReference>
<evidence type="ECO:0000259" key="16">
    <source>
        <dbReference type="PROSITE" id="PS50893"/>
    </source>
</evidence>
<dbReference type="Gene3D" id="3.90.70.10">
    <property type="entry name" value="Cysteine proteinases"/>
    <property type="match status" value="1"/>
</dbReference>
<keyword evidence="3" id="KW-1003">Cell membrane</keyword>
<dbReference type="KEGG" id="lmur:CPS94_00110"/>
<accession>A0AAD0L200</accession>
<evidence type="ECO:0000256" key="1">
    <source>
        <dbReference type="ARBA" id="ARBA00004651"/>
    </source>
</evidence>
<dbReference type="PROSITE" id="PS50929">
    <property type="entry name" value="ABC_TM1F"/>
    <property type="match status" value="1"/>
</dbReference>
<proteinExistence type="predicted"/>
<dbReference type="SUPFAM" id="SSF52540">
    <property type="entry name" value="P-loop containing nucleoside triphosphate hydrolases"/>
    <property type="match status" value="1"/>
</dbReference>
<dbReference type="Proteomes" id="UP000250143">
    <property type="component" value="Chromosome"/>
</dbReference>
<dbReference type="GeneID" id="48465517"/>
<dbReference type="Proteomes" id="UP000250153">
    <property type="component" value="Chromosome"/>
</dbReference>
<dbReference type="RefSeq" id="WP_112193156.1">
    <property type="nucleotide sequence ID" value="NZ_CP023565.1"/>
</dbReference>
<protein>
    <submittedName>
        <fullName evidence="19">Peptide ABC transporter ATP-binding protein</fullName>
    </submittedName>
</protein>
<dbReference type="Pfam" id="PF00664">
    <property type="entry name" value="ABC_membrane"/>
    <property type="match status" value="1"/>
</dbReference>
<dbReference type="NCBIfam" id="TIGR01193">
    <property type="entry name" value="bacteriocin_ABC"/>
    <property type="match status" value="1"/>
</dbReference>
<dbReference type="InterPro" id="IPR039421">
    <property type="entry name" value="Type_1_exporter"/>
</dbReference>
<evidence type="ECO:0000256" key="2">
    <source>
        <dbReference type="ARBA" id="ARBA00022448"/>
    </source>
</evidence>
<dbReference type="GO" id="GO:0005886">
    <property type="term" value="C:plasma membrane"/>
    <property type="evidence" value="ECO:0007669"/>
    <property type="project" value="UniProtKB-SubCell"/>
</dbReference>
<dbReference type="CDD" id="cd18570">
    <property type="entry name" value="ABC_6TM_PCAT1_LagD_like"/>
    <property type="match status" value="1"/>
</dbReference>
<dbReference type="GO" id="GO:0034040">
    <property type="term" value="F:ATPase-coupled lipid transmembrane transporter activity"/>
    <property type="evidence" value="ECO:0007669"/>
    <property type="project" value="TreeGrafter"/>
</dbReference>
<feature type="domain" description="ABC transmembrane type-1" evidence="17">
    <location>
        <begin position="172"/>
        <end position="451"/>
    </location>
</feature>
<keyword evidence="9 19" id="KW-0067">ATP-binding</keyword>
<comment type="subcellular location">
    <subcellularLocation>
        <location evidence="1">Cell membrane</location>
        <topology evidence="1">Multi-pass membrane protein</topology>
    </subcellularLocation>
</comment>
<dbReference type="InterPro" id="IPR005074">
    <property type="entry name" value="Peptidase_C39"/>
</dbReference>
<feature type="domain" description="ABC transporter" evidence="16">
    <location>
        <begin position="485"/>
        <end position="719"/>
    </location>
</feature>
<keyword evidence="5 15" id="KW-0812">Transmembrane</keyword>
<evidence type="ECO:0000256" key="3">
    <source>
        <dbReference type="ARBA" id="ARBA00022475"/>
    </source>
</evidence>
<dbReference type="SUPFAM" id="SSF90123">
    <property type="entry name" value="ABC transporter transmembrane region"/>
    <property type="match status" value="1"/>
</dbReference>
<dbReference type="InterPro" id="IPR003593">
    <property type="entry name" value="AAA+_ATPase"/>
</dbReference>
<evidence type="ECO:0000259" key="18">
    <source>
        <dbReference type="PROSITE" id="PS50990"/>
    </source>
</evidence>
<evidence type="ECO:0000256" key="11">
    <source>
        <dbReference type="ARBA" id="ARBA00022967"/>
    </source>
</evidence>
<keyword evidence="21" id="KW-1185">Reference proteome</keyword>
<evidence type="ECO:0000259" key="17">
    <source>
        <dbReference type="PROSITE" id="PS50929"/>
    </source>
</evidence>
<evidence type="ECO:0000256" key="7">
    <source>
        <dbReference type="ARBA" id="ARBA00022801"/>
    </source>
</evidence>
<dbReference type="InterPro" id="IPR011527">
    <property type="entry name" value="ABC1_TM_dom"/>
</dbReference>
<dbReference type="EMBL" id="CP023566">
    <property type="protein sequence ID" value="AWZ39553.1"/>
    <property type="molecule type" value="Genomic_DNA"/>
</dbReference>
<dbReference type="Gene3D" id="3.40.50.300">
    <property type="entry name" value="P-loop containing nucleotide triphosphate hydrolases"/>
    <property type="match status" value="1"/>
</dbReference>
<dbReference type="GO" id="GO:0043214">
    <property type="term" value="F:ABC-type bacteriocin transporter activity"/>
    <property type="evidence" value="ECO:0007669"/>
    <property type="project" value="InterPro"/>
</dbReference>
<feature type="domain" description="Peptidase C39" evidence="18">
    <location>
        <begin position="12"/>
        <end position="139"/>
    </location>
</feature>
<keyword evidence="14" id="KW-0080">Bacteriocin transport</keyword>
<evidence type="ECO:0000256" key="4">
    <source>
        <dbReference type="ARBA" id="ARBA00022670"/>
    </source>
</evidence>
<dbReference type="GO" id="GO:0006508">
    <property type="term" value="P:proteolysis"/>
    <property type="evidence" value="ECO:0007669"/>
    <property type="project" value="UniProtKB-KW"/>
</dbReference>
<evidence type="ECO:0000256" key="6">
    <source>
        <dbReference type="ARBA" id="ARBA00022741"/>
    </source>
</evidence>
<dbReference type="GO" id="GO:0015031">
    <property type="term" value="P:protein transport"/>
    <property type="evidence" value="ECO:0007669"/>
    <property type="project" value="UniProtKB-KW"/>
</dbReference>
<dbReference type="InterPro" id="IPR003439">
    <property type="entry name" value="ABC_transporter-like_ATP-bd"/>
</dbReference>
<reference evidence="21 22" key="1">
    <citation type="submission" date="2017-09" db="EMBL/GenBank/DDBJ databases">
        <title>Predominant Lactobacillus spp. isolated from feces of mice subjected to short-term calorie restriction.</title>
        <authorList>
            <person name="Zhang C."/>
            <person name="Zhao L."/>
            <person name="Pan F."/>
        </authorList>
    </citation>
    <scope>NUCLEOTIDE SEQUENCE [LARGE SCALE GENOMIC DNA]</scope>
    <source>
        <strain evidence="20 21">CR141</strain>
        <strain evidence="19 22">CR147</strain>
    </source>
</reference>
<dbReference type="InterPro" id="IPR005897">
    <property type="entry name" value="Pept_C39_ABC_bacteriocin"/>
</dbReference>
<evidence type="ECO:0000256" key="12">
    <source>
        <dbReference type="ARBA" id="ARBA00022989"/>
    </source>
</evidence>
<sequence>MSSKYKKMYISQIDESDCGVASLAMILRYYGSEVSLAYLRNLAKTNIEGTTAFGIINAAQKLGLETQAIKADMTLFDMQDVTYPFIVHVVKEKTILHYYVVLKATSDHIIIADPDPEKGIVKLRYADFEAEWTGVTLFMKPGSKYSPIKETKSNLLSLFPRTFKNIKLIISIVIVAMLTTIISILGSYFFQVLIDNYIPNGMEQMLDIVVMGLIVAYVCNSIFVYSRDFLLAILGQKLSTDIILEYIKHIFELPLEFFSTRKTGEIVSRFTDASKIIDALASMVVSIGLDASIVIIIGVTLFFQSIRLFVITLTALPIYIIVIMTFAKKFEKLNKHQMESNAILSSSVIEDIQGIETIKACNSETVRFNIVSEQFFDYLNKSLSYIKSDSLQQALKIFIQQILNVIVLWVGAKLVIQNQLSVGQLLTFVALLSYFIDPLQNIINLQPKLQSAKVAYTRMNEVYLVKSEFRDENFNYTTQKLLGDITLSGIKYQYGYGKNVLNNVSTTIKFGEKLAIVGMSGSGKSTLVKMLVKFFDPTSGKLEFNGYPSNSISKKSLRSYINYVPQIPYVFSGTIEENLKLGGREGVTLKDINRACEVAMIKNDIENMPLGLNTKLDENASILSEGQKQRITIARALLSPAEVLIFDESTSSLDTITEKKIIEQLIGMKDKTIIFVVHRLSIAKKADRILVLDSGEIVEEGSHSELLAKKGYYYKLLKA</sequence>
<feature type="transmembrane region" description="Helical" evidence="15">
    <location>
        <begin position="206"/>
        <end position="225"/>
    </location>
</feature>
<keyword evidence="13 15" id="KW-0472">Membrane</keyword>
<gene>
    <name evidence="20" type="ORF">CPQ89_00175</name>
    <name evidence="19" type="ORF">CPS94_00110</name>
</gene>
<keyword evidence="10" id="KW-0653">Protein transport</keyword>
<dbReference type="GO" id="GO:0005524">
    <property type="term" value="F:ATP binding"/>
    <property type="evidence" value="ECO:0007669"/>
    <property type="project" value="UniProtKB-KW"/>
</dbReference>
<dbReference type="Pfam" id="PF00005">
    <property type="entry name" value="ABC_tran"/>
    <property type="match status" value="1"/>
</dbReference>
<evidence type="ECO:0000256" key="14">
    <source>
        <dbReference type="ARBA" id="ARBA00043264"/>
    </source>
</evidence>
<evidence type="ECO:0000256" key="9">
    <source>
        <dbReference type="ARBA" id="ARBA00022840"/>
    </source>
</evidence>
<dbReference type="InterPro" id="IPR027417">
    <property type="entry name" value="P-loop_NTPase"/>
</dbReference>